<reference evidence="2" key="1">
    <citation type="journal article" date="2021" name="Evol. Appl.">
        <title>The genome of the Pyrenean desman and the effects of bottlenecks and inbreeding on the genomic landscape of an endangered species.</title>
        <authorList>
            <person name="Escoda L."/>
            <person name="Castresana J."/>
        </authorList>
    </citation>
    <scope>NUCLEOTIDE SEQUENCE</scope>
    <source>
        <strain evidence="2">IBE-C5619</strain>
    </source>
</reference>
<evidence type="ECO:0000313" key="3">
    <source>
        <dbReference type="Proteomes" id="UP000700334"/>
    </source>
</evidence>
<feature type="region of interest" description="Disordered" evidence="1">
    <location>
        <begin position="101"/>
        <end position="136"/>
    </location>
</feature>
<proteinExistence type="predicted"/>
<accession>A0A8J6A3S7</accession>
<evidence type="ECO:0000313" key="2">
    <source>
        <dbReference type="EMBL" id="KAG8514889.1"/>
    </source>
</evidence>
<gene>
    <name evidence="2" type="ORF">J0S82_013100</name>
</gene>
<dbReference type="EMBL" id="JAGFMF010011723">
    <property type="protein sequence ID" value="KAG8514889.1"/>
    <property type="molecule type" value="Genomic_DNA"/>
</dbReference>
<organism evidence="2 3">
    <name type="scientific">Galemys pyrenaicus</name>
    <name type="common">Iberian desman</name>
    <name type="synonym">Pyrenean desman</name>
    <dbReference type="NCBI Taxonomy" id="202257"/>
    <lineage>
        <taxon>Eukaryota</taxon>
        <taxon>Metazoa</taxon>
        <taxon>Chordata</taxon>
        <taxon>Craniata</taxon>
        <taxon>Vertebrata</taxon>
        <taxon>Euteleostomi</taxon>
        <taxon>Mammalia</taxon>
        <taxon>Eutheria</taxon>
        <taxon>Laurasiatheria</taxon>
        <taxon>Eulipotyphla</taxon>
        <taxon>Talpidae</taxon>
        <taxon>Galemys</taxon>
    </lineage>
</organism>
<name>A0A8J6A3S7_GALPY</name>
<evidence type="ECO:0000256" key="1">
    <source>
        <dbReference type="SAM" id="MobiDB-lite"/>
    </source>
</evidence>
<dbReference type="AlphaFoldDB" id="A0A8J6A3S7"/>
<protein>
    <submittedName>
        <fullName evidence="2">Transcription initiation factor TFIID subunit 6</fullName>
    </submittedName>
</protein>
<comment type="caution">
    <text evidence="2">The sequence shown here is derived from an EMBL/GenBank/DDBJ whole genome shotgun (WGS) entry which is preliminary data.</text>
</comment>
<dbReference type="OrthoDB" id="361039at2759"/>
<keyword evidence="3" id="KW-1185">Reference proteome</keyword>
<sequence>MTEKLKLSNTVLPPWELVKVVPESMGITQIPGDTCQLLTGCCEVLACGKLQELTCSDTDCVEEKVVVLSYVINTPLPMVPLDTRLKQSSLVEHLRYQSVIPENSPPLPKSGRRLRSQNPEQTSGQEEDGPLKGKGEGAALAFTKGKEKIPPLLEGPPLLSVEQQLFYRVITETCVGLCEVKSRSAAEHGEGPQALSETATMSMSPHFHLWEEQTVVLWPDTSNHEATQSLQPTCWPRSANISAQLLMTSSPGSPSPGWMKTPGLYSLWFHHHSADRAGVP</sequence>
<dbReference type="Proteomes" id="UP000700334">
    <property type="component" value="Unassembled WGS sequence"/>
</dbReference>